<evidence type="ECO:0000313" key="3">
    <source>
        <dbReference type="EMBL" id="RFU42468.1"/>
    </source>
</evidence>
<protein>
    <submittedName>
        <fullName evidence="3">N-acetyltransferase</fullName>
    </submittedName>
</protein>
<proteinExistence type="predicted"/>
<dbReference type="InterPro" id="IPR016181">
    <property type="entry name" value="Acyl_CoA_acyltransferase"/>
</dbReference>
<comment type="caution">
    <text evidence="3">The sequence shown here is derived from an EMBL/GenBank/DDBJ whole genome shotgun (WGS) entry which is preliminary data.</text>
</comment>
<dbReference type="InterPro" id="IPR051908">
    <property type="entry name" value="Ribosomal_N-acetyltransferase"/>
</dbReference>
<dbReference type="RefSeq" id="WP_117356567.1">
    <property type="nucleotide sequence ID" value="NZ_QURH01000116.1"/>
</dbReference>
<name>A0A372JSZ5_9ACTN</name>
<dbReference type="GO" id="GO:0008999">
    <property type="term" value="F:protein-N-terminal-alanine acetyltransferase activity"/>
    <property type="evidence" value="ECO:0007669"/>
    <property type="project" value="TreeGrafter"/>
</dbReference>
<sequence length="248" mass="26125">MSTERPSASPESSPARPAAPPSERPGRGRPAQPPERIVLPGLTLRRPVEDDLPALVTALNESFEHLRPWMPWATGPQTLEQERAWLAATRRAWDEGTEYVYLLETSDGGRAGGKGAGGKGAGGKGAGGKGADGSAVGGGIAGTVGLHDRLGPDALEIGYWVHVAHTGRGLATRAAGALTEVALGLPGVERVEIRCDVANKRSAAVPPRLGYWLLGIEDGVPQAPAEQGRSMRWVMTREAWSRRNADLA</sequence>
<feature type="region of interest" description="Disordered" evidence="1">
    <location>
        <begin position="110"/>
        <end position="132"/>
    </location>
</feature>
<dbReference type="EMBL" id="QURH01000116">
    <property type="protein sequence ID" value="RFU42468.1"/>
    <property type="molecule type" value="Genomic_DNA"/>
</dbReference>
<dbReference type="GO" id="GO:0005737">
    <property type="term" value="C:cytoplasm"/>
    <property type="evidence" value="ECO:0007669"/>
    <property type="project" value="TreeGrafter"/>
</dbReference>
<dbReference type="Pfam" id="PF13302">
    <property type="entry name" value="Acetyltransf_3"/>
    <property type="match status" value="1"/>
</dbReference>
<dbReference type="SUPFAM" id="SSF55729">
    <property type="entry name" value="Acyl-CoA N-acyltransferases (Nat)"/>
    <property type="match status" value="1"/>
</dbReference>
<dbReference type="InterPro" id="IPR000182">
    <property type="entry name" value="GNAT_dom"/>
</dbReference>
<accession>A0A372JSZ5</accession>
<dbReference type="AlphaFoldDB" id="A0A372JSZ5"/>
<dbReference type="PROSITE" id="PS51186">
    <property type="entry name" value="GNAT"/>
    <property type="match status" value="1"/>
</dbReference>
<gene>
    <name evidence="3" type="ORF">DZF91_06390</name>
</gene>
<dbReference type="Gene3D" id="3.40.630.30">
    <property type="match status" value="1"/>
</dbReference>
<organism evidence="3 4">
    <name type="scientific">Actinomadura logoneensis</name>
    <dbReference type="NCBI Taxonomy" id="2293572"/>
    <lineage>
        <taxon>Bacteria</taxon>
        <taxon>Bacillati</taxon>
        <taxon>Actinomycetota</taxon>
        <taxon>Actinomycetes</taxon>
        <taxon>Streptosporangiales</taxon>
        <taxon>Thermomonosporaceae</taxon>
        <taxon>Actinomadura</taxon>
    </lineage>
</organism>
<reference evidence="3 4" key="1">
    <citation type="submission" date="2018-08" db="EMBL/GenBank/DDBJ databases">
        <title>Actinomadura jelena sp. nov., a novel Actinomycete isolated from soil in Chad.</title>
        <authorList>
            <person name="Shi L."/>
        </authorList>
    </citation>
    <scope>NUCLEOTIDE SEQUENCE [LARGE SCALE GENOMIC DNA]</scope>
    <source>
        <strain evidence="3 4">NEAU-G17</strain>
    </source>
</reference>
<keyword evidence="3" id="KW-0808">Transferase</keyword>
<evidence type="ECO:0000256" key="1">
    <source>
        <dbReference type="SAM" id="MobiDB-lite"/>
    </source>
</evidence>
<evidence type="ECO:0000259" key="2">
    <source>
        <dbReference type="PROSITE" id="PS51186"/>
    </source>
</evidence>
<dbReference type="GO" id="GO:1990189">
    <property type="term" value="F:protein N-terminal-serine acetyltransferase activity"/>
    <property type="evidence" value="ECO:0007669"/>
    <property type="project" value="TreeGrafter"/>
</dbReference>
<dbReference type="PANTHER" id="PTHR43441:SF3">
    <property type="entry name" value="ACETYLTRANSFERASE"/>
    <property type="match status" value="1"/>
</dbReference>
<keyword evidence="4" id="KW-1185">Reference proteome</keyword>
<feature type="domain" description="N-acetyltransferase" evidence="2">
    <location>
        <begin position="42"/>
        <end position="246"/>
    </location>
</feature>
<dbReference type="PANTHER" id="PTHR43441">
    <property type="entry name" value="RIBOSOMAL-PROTEIN-SERINE ACETYLTRANSFERASE"/>
    <property type="match status" value="1"/>
</dbReference>
<evidence type="ECO:0000313" key="4">
    <source>
        <dbReference type="Proteomes" id="UP000261811"/>
    </source>
</evidence>
<dbReference type="OrthoDB" id="9799321at2"/>
<dbReference type="Proteomes" id="UP000261811">
    <property type="component" value="Unassembled WGS sequence"/>
</dbReference>
<feature type="compositionally biased region" description="Low complexity" evidence="1">
    <location>
        <begin position="1"/>
        <end position="16"/>
    </location>
</feature>
<feature type="region of interest" description="Disordered" evidence="1">
    <location>
        <begin position="1"/>
        <end position="41"/>
    </location>
</feature>